<dbReference type="SUPFAM" id="SSF48452">
    <property type="entry name" value="TPR-like"/>
    <property type="match status" value="1"/>
</dbReference>
<keyword evidence="1 7" id="KW-0645">Protease</keyword>
<dbReference type="InterPro" id="IPR051156">
    <property type="entry name" value="Mito/Outer_Membr_Metalloprot"/>
</dbReference>
<dbReference type="Gene3D" id="3.30.2010.10">
    <property type="entry name" value="Metalloproteases ('zincins'), catalytic domain"/>
    <property type="match status" value="1"/>
</dbReference>
<accession>A0A5D3WNT3</accession>
<dbReference type="EMBL" id="VNIB01000001">
    <property type="protein sequence ID" value="TYO99993.1"/>
    <property type="molecule type" value="Genomic_DNA"/>
</dbReference>
<evidence type="ECO:0000256" key="3">
    <source>
        <dbReference type="ARBA" id="ARBA00022801"/>
    </source>
</evidence>
<keyword evidence="3 7" id="KW-0378">Hydrolase</keyword>
<evidence type="ECO:0000256" key="4">
    <source>
        <dbReference type="ARBA" id="ARBA00022833"/>
    </source>
</evidence>
<keyword evidence="5 7" id="KW-0482">Metalloprotease</keyword>
<dbReference type="AlphaFoldDB" id="A0A5D3WNT3"/>
<dbReference type="SMART" id="SM00028">
    <property type="entry name" value="TPR"/>
    <property type="match status" value="3"/>
</dbReference>
<dbReference type="PANTHER" id="PTHR22726">
    <property type="entry name" value="METALLOENDOPEPTIDASE OMA1"/>
    <property type="match status" value="1"/>
</dbReference>
<dbReference type="PROSITE" id="PS50005">
    <property type="entry name" value="TPR"/>
    <property type="match status" value="1"/>
</dbReference>
<evidence type="ECO:0000259" key="9">
    <source>
        <dbReference type="Pfam" id="PF01435"/>
    </source>
</evidence>
<feature type="domain" description="Peptidase M48" evidence="9">
    <location>
        <begin position="65"/>
        <end position="247"/>
    </location>
</feature>
<keyword evidence="6" id="KW-0802">TPR repeat</keyword>
<evidence type="ECO:0000256" key="2">
    <source>
        <dbReference type="ARBA" id="ARBA00022723"/>
    </source>
</evidence>
<dbReference type="InterPro" id="IPR019734">
    <property type="entry name" value="TPR_rpt"/>
</dbReference>
<dbReference type="GO" id="GO:0051603">
    <property type="term" value="P:proteolysis involved in protein catabolic process"/>
    <property type="evidence" value="ECO:0007669"/>
    <property type="project" value="TreeGrafter"/>
</dbReference>
<dbReference type="InterPro" id="IPR001915">
    <property type="entry name" value="Peptidase_M48"/>
</dbReference>
<organism evidence="10 11">
    <name type="scientific">Geothermobacter ehrlichii</name>
    <dbReference type="NCBI Taxonomy" id="213224"/>
    <lineage>
        <taxon>Bacteria</taxon>
        <taxon>Pseudomonadati</taxon>
        <taxon>Thermodesulfobacteriota</taxon>
        <taxon>Desulfuromonadia</taxon>
        <taxon>Desulfuromonadales</taxon>
        <taxon>Geothermobacteraceae</taxon>
        <taxon>Geothermobacter</taxon>
    </lineage>
</organism>
<evidence type="ECO:0000313" key="11">
    <source>
        <dbReference type="Proteomes" id="UP000324159"/>
    </source>
</evidence>
<keyword evidence="4 7" id="KW-0862">Zinc</keyword>
<evidence type="ECO:0000256" key="6">
    <source>
        <dbReference type="PROSITE-ProRule" id="PRU00339"/>
    </source>
</evidence>
<dbReference type="GO" id="GO:0046872">
    <property type="term" value="F:metal ion binding"/>
    <property type="evidence" value="ECO:0007669"/>
    <property type="project" value="UniProtKB-KW"/>
</dbReference>
<dbReference type="Pfam" id="PF13432">
    <property type="entry name" value="TPR_16"/>
    <property type="match status" value="2"/>
</dbReference>
<gene>
    <name evidence="10" type="ORF">EDC39_101154</name>
</gene>
<dbReference type="GO" id="GO:0004222">
    <property type="term" value="F:metalloendopeptidase activity"/>
    <property type="evidence" value="ECO:0007669"/>
    <property type="project" value="InterPro"/>
</dbReference>
<keyword evidence="2" id="KW-0479">Metal-binding</keyword>
<dbReference type="PROSITE" id="PS51257">
    <property type="entry name" value="PROKAR_LIPOPROTEIN"/>
    <property type="match status" value="1"/>
</dbReference>
<dbReference type="GO" id="GO:0016020">
    <property type="term" value="C:membrane"/>
    <property type="evidence" value="ECO:0007669"/>
    <property type="project" value="TreeGrafter"/>
</dbReference>
<comment type="caution">
    <text evidence="10">The sequence shown here is derived from an EMBL/GenBank/DDBJ whole genome shotgun (WGS) entry which is preliminary data.</text>
</comment>
<dbReference type="InterPro" id="IPR011990">
    <property type="entry name" value="TPR-like_helical_dom_sf"/>
</dbReference>
<evidence type="ECO:0000256" key="8">
    <source>
        <dbReference type="SAM" id="SignalP"/>
    </source>
</evidence>
<reference evidence="10 11" key="1">
    <citation type="submission" date="2019-07" db="EMBL/GenBank/DDBJ databases">
        <title>Genomic Encyclopedia of Type Strains, Phase IV (KMG-IV): sequencing the most valuable type-strain genomes for metagenomic binning, comparative biology and taxonomic classification.</title>
        <authorList>
            <person name="Goeker M."/>
        </authorList>
    </citation>
    <scope>NUCLEOTIDE SEQUENCE [LARGE SCALE GENOMIC DNA]</scope>
    <source>
        <strain evidence="10 11">SS015</strain>
    </source>
</reference>
<dbReference type="Proteomes" id="UP000324159">
    <property type="component" value="Unassembled WGS sequence"/>
</dbReference>
<keyword evidence="11" id="KW-1185">Reference proteome</keyword>
<dbReference type="RefSeq" id="WP_148894186.1">
    <property type="nucleotide sequence ID" value="NZ_VNIB01000001.1"/>
</dbReference>
<name>A0A5D3WNT3_9BACT</name>
<dbReference type="PANTHER" id="PTHR22726:SF1">
    <property type="entry name" value="METALLOENDOPEPTIDASE OMA1, MITOCHONDRIAL"/>
    <property type="match status" value="1"/>
</dbReference>
<evidence type="ECO:0000256" key="7">
    <source>
        <dbReference type="RuleBase" id="RU003983"/>
    </source>
</evidence>
<evidence type="ECO:0000313" key="10">
    <source>
        <dbReference type="EMBL" id="TYO99993.1"/>
    </source>
</evidence>
<evidence type="ECO:0000256" key="5">
    <source>
        <dbReference type="ARBA" id="ARBA00023049"/>
    </source>
</evidence>
<dbReference type="CDD" id="cd07333">
    <property type="entry name" value="M48C_bepA_like"/>
    <property type="match status" value="1"/>
</dbReference>
<protein>
    <submittedName>
        <fullName evidence="10">Putative Zn-dependent protease</fullName>
    </submittedName>
</protein>
<evidence type="ECO:0000256" key="1">
    <source>
        <dbReference type="ARBA" id="ARBA00022670"/>
    </source>
</evidence>
<comment type="cofactor">
    <cofactor evidence="7">
        <name>Zn(2+)</name>
        <dbReference type="ChEBI" id="CHEBI:29105"/>
    </cofactor>
    <text evidence="7">Binds 1 zinc ion per subunit.</text>
</comment>
<feature type="repeat" description="TPR" evidence="6">
    <location>
        <begin position="318"/>
        <end position="351"/>
    </location>
</feature>
<dbReference type="Pfam" id="PF01435">
    <property type="entry name" value="Peptidase_M48"/>
    <property type="match status" value="1"/>
</dbReference>
<keyword evidence="8" id="KW-0732">Signal</keyword>
<feature type="signal peptide" evidence="8">
    <location>
        <begin position="1"/>
        <end position="18"/>
    </location>
</feature>
<dbReference type="Gene3D" id="1.25.40.10">
    <property type="entry name" value="Tetratricopeptide repeat domain"/>
    <property type="match status" value="1"/>
</dbReference>
<dbReference type="OrthoDB" id="9810445at2"/>
<comment type="similarity">
    <text evidence="7">Belongs to the peptidase M48 family.</text>
</comment>
<sequence length="435" mass="47770">MWRFYLLLVLLPSFLTLAGCAVNPVTGRSELALMSISPSQEVEIGRKTFPEVLQRMGGVYPDPELEAYVNEVGRRLGRVSHRPELDYRFKVVNDSVPNAFALPGGFIAVSRGLLTGLENEAQLAAVLGHEIGHVTARHAVQGMQRGTLLGLGVALLDAATRTTSYGALAHPAGQLAAGLINNRYSREQEGESDRLGIDYMVRAGYDPEGSVQVMEYFYRKVEKGADPDWLAGLFRSHPFSIERMRANRSYIETHYAARRKDPAMRIGVDAYLAATRRLRAVAPAYALYDKAKKLEKAGKIRQAISTYLAAAEKGPDEALILTGLGMAYLRADDPVAARQHLQRALRLDDGYYLTLLGMGYIELQQGQAEKALTHLERSMELLATVQGAFLQAEACEKTGRRQKALRLYQAVAKADPGGKLGRTAARRAARLGGVR</sequence>
<proteinExistence type="inferred from homology"/>
<feature type="chain" id="PRO_5023033265" evidence="8">
    <location>
        <begin position="19"/>
        <end position="435"/>
    </location>
</feature>